<dbReference type="AlphaFoldDB" id="A0A6J4KTR7"/>
<dbReference type="SUPFAM" id="SSF90123">
    <property type="entry name" value="ABC transporter transmembrane region"/>
    <property type="match status" value="1"/>
</dbReference>
<keyword evidence="3 5" id="KW-1133">Transmembrane helix</keyword>
<evidence type="ECO:0000256" key="1">
    <source>
        <dbReference type="ARBA" id="ARBA00004651"/>
    </source>
</evidence>
<comment type="subcellular location">
    <subcellularLocation>
        <location evidence="1">Cell membrane</location>
        <topology evidence="1">Multi-pass membrane protein</topology>
    </subcellularLocation>
</comment>
<dbReference type="Gene3D" id="1.20.1560.10">
    <property type="entry name" value="ABC transporter type 1, transmembrane domain"/>
    <property type="match status" value="1"/>
</dbReference>
<protein>
    <submittedName>
        <fullName evidence="6">Efflux ABC transporter, permease/ATP-binding protein</fullName>
    </submittedName>
</protein>
<keyword evidence="6" id="KW-0067">ATP-binding</keyword>
<feature type="non-terminal residue" evidence="6">
    <location>
        <position position="76"/>
    </location>
</feature>
<gene>
    <name evidence="6" type="ORF">AVDCRST_MAG71-955</name>
</gene>
<evidence type="ECO:0000313" key="6">
    <source>
        <dbReference type="EMBL" id="CAA9314960.1"/>
    </source>
</evidence>
<keyword evidence="6" id="KW-0547">Nucleotide-binding</keyword>
<evidence type="ECO:0000256" key="2">
    <source>
        <dbReference type="ARBA" id="ARBA00022692"/>
    </source>
</evidence>
<organism evidence="6">
    <name type="scientific">uncultured Lysobacter sp</name>
    <dbReference type="NCBI Taxonomy" id="271060"/>
    <lineage>
        <taxon>Bacteria</taxon>
        <taxon>Pseudomonadati</taxon>
        <taxon>Pseudomonadota</taxon>
        <taxon>Gammaproteobacteria</taxon>
        <taxon>Lysobacterales</taxon>
        <taxon>Lysobacteraceae</taxon>
        <taxon>Lysobacter</taxon>
        <taxon>environmental samples</taxon>
    </lineage>
</organism>
<feature type="transmembrane region" description="Helical" evidence="5">
    <location>
        <begin position="33"/>
        <end position="54"/>
    </location>
</feature>
<dbReference type="GO" id="GO:0005524">
    <property type="term" value="F:ATP binding"/>
    <property type="evidence" value="ECO:0007669"/>
    <property type="project" value="UniProtKB-KW"/>
</dbReference>
<dbReference type="InterPro" id="IPR036640">
    <property type="entry name" value="ABC1_TM_sf"/>
</dbReference>
<dbReference type="GO" id="GO:0005886">
    <property type="term" value="C:plasma membrane"/>
    <property type="evidence" value="ECO:0007669"/>
    <property type="project" value="UniProtKB-SubCell"/>
</dbReference>
<proteinExistence type="predicted"/>
<keyword evidence="4 5" id="KW-0472">Membrane</keyword>
<reference evidence="6" key="1">
    <citation type="submission" date="2020-02" db="EMBL/GenBank/DDBJ databases">
        <authorList>
            <person name="Meier V. D."/>
        </authorList>
    </citation>
    <scope>NUCLEOTIDE SEQUENCE</scope>
    <source>
        <strain evidence="6">AVDCRST_MAG71</strain>
    </source>
</reference>
<evidence type="ECO:0000256" key="3">
    <source>
        <dbReference type="ARBA" id="ARBA00022989"/>
    </source>
</evidence>
<keyword evidence="2 5" id="KW-0812">Transmembrane</keyword>
<name>A0A6J4KTR7_9GAMM</name>
<evidence type="ECO:0000256" key="4">
    <source>
        <dbReference type="ARBA" id="ARBA00023136"/>
    </source>
</evidence>
<dbReference type="EMBL" id="CADCUA010000256">
    <property type="protein sequence ID" value="CAA9314960.1"/>
    <property type="molecule type" value="Genomic_DNA"/>
</dbReference>
<evidence type="ECO:0000256" key="5">
    <source>
        <dbReference type="SAM" id="Phobius"/>
    </source>
</evidence>
<sequence>MSEPAESEARARKAPVGSLRTLWPFVQRHRGLFAAWLAALAVSSSATLSLPLAFRTMIDQGFRQGGGDAVDRAFAL</sequence>
<accession>A0A6J4KTR7</accession>